<evidence type="ECO:0000256" key="2">
    <source>
        <dbReference type="ARBA" id="ARBA00022692"/>
    </source>
</evidence>
<comment type="caution">
    <text evidence="6">The sequence shown here is derived from an EMBL/GenBank/DDBJ whole genome shotgun (WGS) entry which is preliminary data.</text>
</comment>
<evidence type="ECO:0000256" key="5">
    <source>
        <dbReference type="SAM" id="Phobius"/>
    </source>
</evidence>
<feature type="transmembrane region" description="Helical" evidence="5">
    <location>
        <begin position="6"/>
        <end position="28"/>
    </location>
</feature>
<keyword evidence="7" id="KW-1185">Reference proteome</keyword>
<dbReference type="Gene3D" id="1.20.120.550">
    <property type="entry name" value="Membrane associated eicosanoid/glutathione metabolism-like domain"/>
    <property type="match status" value="1"/>
</dbReference>
<name>A0A7X4GFS9_9SPHN</name>
<evidence type="ECO:0000313" key="6">
    <source>
        <dbReference type="EMBL" id="MYL97474.1"/>
    </source>
</evidence>
<proteinExistence type="predicted"/>
<dbReference type="Proteomes" id="UP000465810">
    <property type="component" value="Unassembled WGS sequence"/>
</dbReference>
<gene>
    <name evidence="6" type="ORF">GR702_06765</name>
</gene>
<dbReference type="GO" id="GO:0016020">
    <property type="term" value="C:membrane"/>
    <property type="evidence" value="ECO:0007669"/>
    <property type="project" value="UniProtKB-SubCell"/>
</dbReference>
<dbReference type="Pfam" id="PF01124">
    <property type="entry name" value="MAPEG"/>
    <property type="match status" value="1"/>
</dbReference>
<keyword evidence="3 5" id="KW-1133">Transmembrane helix</keyword>
<dbReference type="InterPro" id="IPR023352">
    <property type="entry name" value="MAPEG-like_dom_sf"/>
</dbReference>
<sequence length="141" mass="15643">MPTNPTLIFLPMLVVVALTFVAFVRMAAARSGVIKTMEPGYYRAHIGEPEPEVARTAVRHYGNLFELPTLFYAACLTAFVVATVTRWTLIFAWAYVAARVVQSLIHVTYNNPAHRGGAFVLSMLFMLALWINVGLAILSRV</sequence>
<dbReference type="InterPro" id="IPR001129">
    <property type="entry name" value="Membr-assoc_MAPEG"/>
</dbReference>
<reference evidence="6 7" key="1">
    <citation type="submission" date="2019-12" db="EMBL/GenBank/DDBJ databases">
        <authorList>
            <person name="Feng G."/>
            <person name="Zhu H."/>
        </authorList>
    </citation>
    <scope>NUCLEOTIDE SEQUENCE [LARGE SCALE GENOMIC DNA]</scope>
    <source>
        <strain evidence="6 7">FGD1</strain>
    </source>
</reference>
<evidence type="ECO:0000256" key="4">
    <source>
        <dbReference type="ARBA" id="ARBA00023136"/>
    </source>
</evidence>
<evidence type="ECO:0000256" key="1">
    <source>
        <dbReference type="ARBA" id="ARBA00004370"/>
    </source>
</evidence>
<feature type="transmembrane region" description="Helical" evidence="5">
    <location>
        <begin position="116"/>
        <end position="138"/>
    </location>
</feature>
<dbReference type="RefSeq" id="WP_160985219.1">
    <property type="nucleotide sequence ID" value="NZ_WVTD01000004.1"/>
</dbReference>
<protein>
    <recommendedName>
        <fullName evidence="8">MAPEG family protein</fullName>
    </recommendedName>
</protein>
<evidence type="ECO:0008006" key="8">
    <source>
        <dbReference type="Google" id="ProtNLM"/>
    </source>
</evidence>
<feature type="transmembrane region" description="Helical" evidence="5">
    <location>
        <begin position="69"/>
        <end position="96"/>
    </location>
</feature>
<keyword evidence="4 5" id="KW-0472">Membrane</keyword>
<dbReference type="AlphaFoldDB" id="A0A7X4GFS9"/>
<organism evidence="6 7">
    <name type="scientific">Novosphingobium silvae</name>
    <dbReference type="NCBI Taxonomy" id="2692619"/>
    <lineage>
        <taxon>Bacteria</taxon>
        <taxon>Pseudomonadati</taxon>
        <taxon>Pseudomonadota</taxon>
        <taxon>Alphaproteobacteria</taxon>
        <taxon>Sphingomonadales</taxon>
        <taxon>Sphingomonadaceae</taxon>
        <taxon>Novosphingobium</taxon>
    </lineage>
</organism>
<evidence type="ECO:0000313" key="7">
    <source>
        <dbReference type="Proteomes" id="UP000465810"/>
    </source>
</evidence>
<dbReference type="SUPFAM" id="SSF161084">
    <property type="entry name" value="MAPEG domain-like"/>
    <property type="match status" value="1"/>
</dbReference>
<comment type="subcellular location">
    <subcellularLocation>
        <location evidence="1">Membrane</location>
    </subcellularLocation>
</comment>
<keyword evidence="2 5" id="KW-0812">Transmembrane</keyword>
<dbReference type="EMBL" id="WVTD01000004">
    <property type="protein sequence ID" value="MYL97474.1"/>
    <property type="molecule type" value="Genomic_DNA"/>
</dbReference>
<evidence type="ECO:0000256" key="3">
    <source>
        <dbReference type="ARBA" id="ARBA00022989"/>
    </source>
</evidence>
<accession>A0A7X4GFS9</accession>